<dbReference type="EMBL" id="JAFITR010000110">
    <property type="protein sequence ID" value="MBN4067318.1"/>
    <property type="molecule type" value="Genomic_DNA"/>
</dbReference>
<comment type="catalytic activity">
    <reaction evidence="1">
        <text>[protein]-peptidylproline (omega=180) = [protein]-peptidylproline (omega=0)</text>
        <dbReference type="Rhea" id="RHEA:16237"/>
        <dbReference type="Rhea" id="RHEA-COMP:10747"/>
        <dbReference type="Rhea" id="RHEA-COMP:10748"/>
        <dbReference type="ChEBI" id="CHEBI:83833"/>
        <dbReference type="ChEBI" id="CHEBI:83834"/>
        <dbReference type="EC" id="5.2.1.8"/>
    </reaction>
</comment>
<reference evidence="8 9" key="1">
    <citation type="submission" date="2021-02" db="EMBL/GenBank/DDBJ databases">
        <title>Activity-based single-cell genomes from oceanic crustal fluid captures similar information to metagenomic and metatranscriptomic surveys with orders of magnitude less sampling.</title>
        <authorList>
            <person name="D'Angelo T.S."/>
            <person name="Orcutt B.N."/>
        </authorList>
    </citation>
    <scope>NUCLEOTIDE SEQUENCE [LARGE SCALE GENOMIC DNA]</scope>
    <source>
        <strain evidence="8">AH-315-G07</strain>
    </source>
</reference>
<keyword evidence="3 6" id="KW-0732">Signal</keyword>
<dbReference type="InterPro" id="IPR000297">
    <property type="entry name" value="PPIase_PpiC"/>
</dbReference>
<evidence type="ECO:0000313" key="9">
    <source>
        <dbReference type="Proteomes" id="UP000722121"/>
    </source>
</evidence>
<feature type="chain" id="PRO_5046306584" description="peptidylprolyl isomerase" evidence="6">
    <location>
        <begin position="21"/>
        <end position="356"/>
    </location>
</feature>
<dbReference type="InterPro" id="IPR050245">
    <property type="entry name" value="PrsA_foldase"/>
</dbReference>
<dbReference type="EC" id="5.2.1.8" evidence="2"/>
<dbReference type="Pfam" id="PF13145">
    <property type="entry name" value="Rotamase_2"/>
    <property type="match status" value="1"/>
</dbReference>
<keyword evidence="9" id="KW-1185">Reference proteome</keyword>
<feature type="signal peptide" evidence="6">
    <location>
        <begin position="1"/>
        <end position="20"/>
    </location>
</feature>
<dbReference type="InterPro" id="IPR046357">
    <property type="entry name" value="PPIase_dom_sf"/>
</dbReference>
<accession>A0ABS3ASE3</accession>
<evidence type="ECO:0000256" key="1">
    <source>
        <dbReference type="ARBA" id="ARBA00000971"/>
    </source>
</evidence>
<evidence type="ECO:0000259" key="7">
    <source>
        <dbReference type="Pfam" id="PF13145"/>
    </source>
</evidence>
<dbReference type="Gene3D" id="1.10.4030.10">
    <property type="entry name" value="Porin chaperone SurA, peptide-binding domain"/>
    <property type="match status" value="1"/>
</dbReference>
<protein>
    <recommendedName>
        <fullName evidence="2">peptidylprolyl isomerase</fullName>
        <ecNumber evidence="2">5.2.1.8</ecNumber>
    </recommendedName>
</protein>
<dbReference type="PANTHER" id="PTHR47245">
    <property type="entry name" value="PEPTIDYLPROLYL ISOMERASE"/>
    <property type="match status" value="1"/>
</dbReference>
<evidence type="ECO:0000313" key="8">
    <source>
        <dbReference type="EMBL" id="MBN4067318.1"/>
    </source>
</evidence>
<feature type="domain" description="PpiC" evidence="7">
    <location>
        <begin position="175"/>
        <end position="307"/>
    </location>
</feature>
<evidence type="ECO:0000256" key="4">
    <source>
        <dbReference type="ARBA" id="ARBA00023110"/>
    </source>
</evidence>
<evidence type="ECO:0000256" key="3">
    <source>
        <dbReference type="ARBA" id="ARBA00022729"/>
    </source>
</evidence>
<organism evidence="8 9">
    <name type="scientific">Simkania negevensis</name>
    <dbReference type="NCBI Taxonomy" id="83561"/>
    <lineage>
        <taxon>Bacteria</taxon>
        <taxon>Pseudomonadati</taxon>
        <taxon>Chlamydiota</taxon>
        <taxon>Chlamydiia</taxon>
        <taxon>Parachlamydiales</taxon>
        <taxon>Simkaniaceae</taxon>
        <taxon>Simkania</taxon>
    </lineage>
</organism>
<keyword evidence="5 8" id="KW-0413">Isomerase</keyword>
<evidence type="ECO:0000256" key="2">
    <source>
        <dbReference type="ARBA" id="ARBA00013194"/>
    </source>
</evidence>
<evidence type="ECO:0000256" key="6">
    <source>
        <dbReference type="SAM" id="SignalP"/>
    </source>
</evidence>
<dbReference type="Gene3D" id="3.10.50.40">
    <property type="match status" value="1"/>
</dbReference>
<proteinExistence type="predicted"/>
<comment type="caution">
    <text evidence="8">The sequence shown here is derived from an EMBL/GenBank/DDBJ whole genome shotgun (WGS) entry which is preliminary data.</text>
</comment>
<gene>
    <name evidence="8" type="ORF">JYU14_04470</name>
</gene>
<dbReference type="InterPro" id="IPR027304">
    <property type="entry name" value="Trigger_fact/SurA_dom_sf"/>
</dbReference>
<dbReference type="SUPFAM" id="SSF109998">
    <property type="entry name" value="Triger factor/SurA peptide-binding domain-like"/>
    <property type="match status" value="1"/>
</dbReference>
<dbReference type="GO" id="GO:0016853">
    <property type="term" value="F:isomerase activity"/>
    <property type="evidence" value="ECO:0007669"/>
    <property type="project" value="UniProtKB-KW"/>
</dbReference>
<evidence type="ECO:0000256" key="5">
    <source>
        <dbReference type="ARBA" id="ARBA00023235"/>
    </source>
</evidence>
<name>A0ABS3ASE3_9BACT</name>
<keyword evidence="4" id="KW-0697">Rotamase</keyword>
<dbReference type="Proteomes" id="UP000722121">
    <property type="component" value="Unassembled WGS sequence"/>
</dbReference>
<dbReference type="PANTHER" id="PTHR47245:SF1">
    <property type="entry name" value="FOLDASE PROTEIN PRSA"/>
    <property type="match status" value="1"/>
</dbReference>
<sequence length="356" mass="40617">MLRKSLLILGSFFVASVGQPACCEAALLPPLEPDALFAPKDVAIENRVLAKINGKVITVMDVVKKMDVVFHQEFPQYVDSLPARYQFYQTNWRVMLDRVVDNELILADAKEKKVVVNEGEVRKELEHMLGPNVVKTVDELGLTFDEAWQMVSTDLIVKKMISYMVHSKAWAMVGPSEIYTAYEQFAKEYARREQWRYSMLSVRSGGDREEVVRLVDLLNTLLHQEGLSFNEAVEALEVREEEGAVKISVSPTYERAEHQLSAQHKNALAALKVGQYSVPIEQKDNTTWRIFHLEGWQPAEIPAFQNAQLQVKNGLFEQAVVSQTQKYIEQLRNHFLLGPDLFEVTALQNFQPFSMI</sequence>